<sequence>MEVNIEEICQDSPQFNLKIKKHEQEVEVLLENLIRILQVSQKFTKSATKFSNIGNEFANEITNFQANKITTTLDNQVSSLLQTCSLKLQEINQTRVLIFTQIENLLVQPVEEFITNDIGPVKRARLKLDQLTIEKKSLTKKVQEQKNNRELITQLGEIEKQYLLTKFELVSNLHKIQAKKKFDMVERIAAIIYSQLTFFHSGYDSLTEIENQMRDLVLELEGVKVNYEKKIQEDNQKKQNLLTILEEKKKKSAIQQKKQTQRLRPQPQPQQKKQKVMEKKGSLFKKSESGNKEWEKKFFSIKNNRIYYINTQNNSRKIESLDLRLCTVKQINDNNTNRNCFEVLGKEKKYLLQSETSQERLDWIEVIKNNILPSHNQEGTTKPNTTQSTRPQPKKTIPNQNNEKNLQILKLFQTIRGNNICADCSRENPQWCSITHGVLICDDCSSIHRTLGEDISKVKSILSSEWKEESIELIKELGNLRVNSIYERKLIRRKPTINSVLDYKKTFITEKYKEKKYLQKLGSSAELNEKLYNSIQNNKLFDSFFCIAYGANPNWKNAKRQNQTSLHHAIASCNKSIINLLLISGSRFDIIDSNMQTPLHIAVKNRKIELVKRFIDLGHWLFPPAVDQNFKTAYNLAQELNFTEACLLLKDSYQKEKSIKKIEMKQQDQRLFQQQELELNEKRKQFLSLLPMNTRPKNDAPELPPKKYQDFDSLWPYYLTNPLVKEFVSSVGEQIKTTKQNKTVVKK</sequence>
<name>A0AAV7YD65_9EUKA</name>
<dbReference type="InterPro" id="IPR002110">
    <property type="entry name" value="Ankyrin_rpt"/>
</dbReference>
<dbReference type="PANTHER" id="PTHR23180:SF160">
    <property type="entry name" value="ADP-RIBOSYLATION FACTOR GTPASE-ACTIVATING PROTEIN EFFECTOR PROTEIN 1"/>
    <property type="match status" value="1"/>
</dbReference>
<dbReference type="Gene3D" id="1.25.40.20">
    <property type="entry name" value="Ankyrin repeat-containing domain"/>
    <property type="match status" value="1"/>
</dbReference>
<evidence type="ECO:0000256" key="4">
    <source>
        <dbReference type="PROSITE-ProRule" id="PRU00023"/>
    </source>
</evidence>
<dbReference type="SUPFAM" id="SSF48403">
    <property type="entry name" value="Ankyrin repeat"/>
    <property type="match status" value="1"/>
</dbReference>
<dbReference type="Gene3D" id="1.20.1270.60">
    <property type="entry name" value="Arfaptin homology (AH) domain/BAR domain"/>
    <property type="match status" value="1"/>
</dbReference>
<evidence type="ECO:0000256" key="7">
    <source>
        <dbReference type="SAM" id="MobiDB-lite"/>
    </source>
</evidence>
<dbReference type="InterPro" id="IPR001164">
    <property type="entry name" value="ArfGAP_dom"/>
</dbReference>
<feature type="domain" description="PH" evidence="8">
    <location>
        <begin position="276"/>
        <end position="372"/>
    </location>
</feature>
<evidence type="ECO:0000259" key="8">
    <source>
        <dbReference type="PROSITE" id="PS50003"/>
    </source>
</evidence>
<evidence type="ECO:0000256" key="3">
    <source>
        <dbReference type="ARBA" id="ARBA00022833"/>
    </source>
</evidence>
<dbReference type="SMART" id="SM00105">
    <property type="entry name" value="ArfGap"/>
    <property type="match status" value="1"/>
</dbReference>
<keyword evidence="2 5" id="KW-0863">Zinc-finger</keyword>
<dbReference type="InterPro" id="IPR036770">
    <property type="entry name" value="Ankyrin_rpt-contain_sf"/>
</dbReference>
<evidence type="ECO:0000256" key="1">
    <source>
        <dbReference type="ARBA" id="ARBA00022723"/>
    </source>
</evidence>
<feature type="domain" description="Arf-GAP" evidence="9">
    <location>
        <begin position="403"/>
        <end position="525"/>
    </location>
</feature>
<dbReference type="GO" id="GO:0008270">
    <property type="term" value="F:zinc ion binding"/>
    <property type="evidence" value="ECO:0007669"/>
    <property type="project" value="UniProtKB-KW"/>
</dbReference>
<dbReference type="PROSITE" id="PS50115">
    <property type="entry name" value="ARFGAP"/>
    <property type="match status" value="1"/>
</dbReference>
<dbReference type="InterPro" id="IPR037278">
    <property type="entry name" value="ARFGAP/RecO"/>
</dbReference>
<dbReference type="SUPFAM" id="SSF57863">
    <property type="entry name" value="ArfGap/RecO-like zinc finger"/>
    <property type="match status" value="1"/>
</dbReference>
<evidence type="ECO:0000313" key="11">
    <source>
        <dbReference type="Proteomes" id="UP001146793"/>
    </source>
</evidence>
<dbReference type="CDD" id="cd08204">
    <property type="entry name" value="ArfGap"/>
    <property type="match status" value="1"/>
</dbReference>
<feature type="coiled-coil region" evidence="6">
    <location>
        <begin position="206"/>
        <end position="251"/>
    </location>
</feature>
<feature type="coiled-coil region" evidence="6">
    <location>
        <begin position="121"/>
        <end position="161"/>
    </location>
</feature>
<dbReference type="PANTHER" id="PTHR23180">
    <property type="entry name" value="CENTAURIN/ARF"/>
    <property type="match status" value="1"/>
</dbReference>
<evidence type="ECO:0000256" key="5">
    <source>
        <dbReference type="PROSITE-ProRule" id="PRU00288"/>
    </source>
</evidence>
<dbReference type="SUPFAM" id="SSF50729">
    <property type="entry name" value="PH domain-like"/>
    <property type="match status" value="1"/>
</dbReference>
<dbReference type="GO" id="GO:0005737">
    <property type="term" value="C:cytoplasm"/>
    <property type="evidence" value="ECO:0007669"/>
    <property type="project" value="InterPro"/>
</dbReference>
<feature type="repeat" description="ANK" evidence="4">
    <location>
        <begin position="561"/>
        <end position="593"/>
    </location>
</feature>
<dbReference type="PROSITE" id="PS50297">
    <property type="entry name" value="ANK_REP_REGION"/>
    <property type="match status" value="1"/>
</dbReference>
<dbReference type="InterPro" id="IPR001849">
    <property type="entry name" value="PH_domain"/>
</dbReference>
<gene>
    <name evidence="10" type="ORF">M0812_28298</name>
</gene>
<dbReference type="PRINTS" id="PR00405">
    <property type="entry name" value="REVINTRACTNG"/>
</dbReference>
<dbReference type="InterPro" id="IPR027267">
    <property type="entry name" value="AH/BAR_dom_sf"/>
</dbReference>
<dbReference type="Pfam" id="PF12796">
    <property type="entry name" value="Ank_2"/>
    <property type="match status" value="1"/>
</dbReference>
<keyword evidence="1" id="KW-0479">Metal-binding</keyword>
<comment type="caution">
    <text evidence="10">The sequence shown here is derived from an EMBL/GenBank/DDBJ whole genome shotgun (WGS) entry which is preliminary data.</text>
</comment>
<reference evidence="10" key="1">
    <citation type="submission" date="2022-08" db="EMBL/GenBank/DDBJ databases">
        <title>Novel sulphate-reducing endosymbionts in the free-living metamonad Anaeramoeba.</title>
        <authorList>
            <person name="Jerlstrom-Hultqvist J."/>
            <person name="Cepicka I."/>
            <person name="Gallot-Lavallee L."/>
            <person name="Salas-Leiva D."/>
            <person name="Curtis B.A."/>
            <person name="Zahonova K."/>
            <person name="Pipaliya S."/>
            <person name="Dacks J."/>
            <person name="Roger A.J."/>
        </authorList>
    </citation>
    <scope>NUCLEOTIDE SEQUENCE</scope>
    <source>
        <strain evidence="10">Busselton2</strain>
    </source>
</reference>
<feature type="compositionally biased region" description="Basic and acidic residues" evidence="7">
    <location>
        <begin position="275"/>
        <end position="288"/>
    </location>
</feature>
<dbReference type="Pfam" id="PF16746">
    <property type="entry name" value="BAR_3"/>
    <property type="match status" value="1"/>
</dbReference>
<evidence type="ECO:0000256" key="6">
    <source>
        <dbReference type="SAM" id="Coils"/>
    </source>
</evidence>
<proteinExistence type="predicted"/>
<protein>
    <submittedName>
        <fullName evidence="10">Centaurin/arf</fullName>
    </submittedName>
</protein>
<keyword evidence="4" id="KW-0040">ANK repeat</keyword>
<keyword evidence="3" id="KW-0862">Zinc</keyword>
<dbReference type="InterPro" id="IPR038508">
    <property type="entry name" value="ArfGAP_dom_sf"/>
</dbReference>
<dbReference type="PROSITE" id="PS50003">
    <property type="entry name" value="PH_DOMAIN"/>
    <property type="match status" value="1"/>
</dbReference>
<feature type="repeat" description="ANK" evidence="4">
    <location>
        <begin position="594"/>
        <end position="618"/>
    </location>
</feature>
<dbReference type="Pfam" id="PF00169">
    <property type="entry name" value="PH"/>
    <property type="match status" value="1"/>
</dbReference>
<dbReference type="InterPro" id="IPR045258">
    <property type="entry name" value="ACAP1/2/3-like"/>
</dbReference>
<feature type="region of interest" description="Disordered" evidence="7">
    <location>
        <begin position="374"/>
        <end position="400"/>
    </location>
</feature>
<evidence type="ECO:0000313" key="10">
    <source>
        <dbReference type="EMBL" id="KAJ3425852.1"/>
    </source>
</evidence>
<dbReference type="Proteomes" id="UP001146793">
    <property type="component" value="Unassembled WGS sequence"/>
</dbReference>
<dbReference type="PROSITE" id="PS50088">
    <property type="entry name" value="ANK_REPEAT"/>
    <property type="match status" value="2"/>
</dbReference>
<dbReference type="SMART" id="SM00233">
    <property type="entry name" value="PH"/>
    <property type="match status" value="1"/>
</dbReference>
<accession>A0AAV7YD65</accession>
<evidence type="ECO:0000256" key="2">
    <source>
        <dbReference type="ARBA" id="ARBA00022771"/>
    </source>
</evidence>
<dbReference type="SMART" id="SM00248">
    <property type="entry name" value="ANK"/>
    <property type="match status" value="2"/>
</dbReference>
<feature type="compositionally biased region" description="Low complexity" evidence="7">
    <location>
        <begin position="254"/>
        <end position="271"/>
    </location>
</feature>
<organism evidence="10 11">
    <name type="scientific">Anaeramoeba flamelloides</name>
    <dbReference type="NCBI Taxonomy" id="1746091"/>
    <lineage>
        <taxon>Eukaryota</taxon>
        <taxon>Metamonada</taxon>
        <taxon>Anaeramoebidae</taxon>
        <taxon>Anaeramoeba</taxon>
    </lineage>
</organism>
<evidence type="ECO:0000259" key="9">
    <source>
        <dbReference type="PROSITE" id="PS50115"/>
    </source>
</evidence>
<dbReference type="GO" id="GO:0005096">
    <property type="term" value="F:GTPase activator activity"/>
    <property type="evidence" value="ECO:0007669"/>
    <property type="project" value="InterPro"/>
</dbReference>
<dbReference type="Pfam" id="PF01412">
    <property type="entry name" value="ArfGap"/>
    <property type="match status" value="1"/>
</dbReference>
<dbReference type="AlphaFoldDB" id="A0AAV7YD65"/>
<dbReference type="Gene3D" id="1.10.220.150">
    <property type="entry name" value="Arf GTPase activating protein"/>
    <property type="match status" value="1"/>
</dbReference>
<dbReference type="Gene3D" id="2.30.29.30">
    <property type="entry name" value="Pleckstrin-homology domain (PH domain)/Phosphotyrosine-binding domain (PTB)"/>
    <property type="match status" value="1"/>
</dbReference>
<feature type="region of interest" description="Disordered" evidence="7">
    <location>
        <begin position="254"/>
        <end position="288"/>
    </location>
</feature>
<keyword evidence="6" id="KW-0175">Coiled coil</keyword>
<dbReference type="SUPFAM" id="SSF103657">
    <property type="entry name" value="BAR/IMD domain-like"/>
    <property type="match status" value="1"/>
</dbReference>
<dbReference type="InterPro" id="IPR011993">
    <property type="entry name" value="PH-like_dom_sf"/>
</dbReference>
<dbReference type="EMBL" id="JANTQA010000070">
    <property type="protein sequence ID" value="KAJ3425852.1"/>
    <property type="molecule type" value="Genomic_DNA"/>
</dbReference>
<dbReference type="InterPro" id="IPR004148">
    <property type="entry name" value="BAR_dom"/>
</dbReference>